<reference evidence="3" key="1">
    <citation type="submission" date="2021-02" db="EMBL/GenBank/DDBJ databases">
        <authorList>
            <person name="Palmer J.M."/>
        </authorList>
    </citation>
    <scope>NUCLEOTIDE SEQUENCE</scope>
    <source>
        <strain evidence="3">SCRP734</strain>
    </source>
</reference>
<evidence type="ECO:0000313" key="4">
    <source>
        <dbReference type="Proteomes" id="UP000694044"/>
    </source>
</evidence>
<feature type="region of interest" description="Disordered" evidence="2">
    <location>
        <begin position="520"/>
        <end position="540"/>
    </location>
</feature>
<evidence type="ECO:0000256" key="2">
    <source>
        <dbReference type="SAM" id="MobiDB-lite"/>
    </source>
</evidence>
<keyword evidence="4" id="KW-1185">Reference proteome</keyword>
<proteinExistence type="predicted"/>
<dbReference type="EMBL" id="JAGDFM010000016">
    <property type="protein sequence ID" value="KAG7391856.1"/>
    <property type="molecule type" value="Genomic_DNA"/>
</dbReference>
<evidence type="ECO:0000256" key="1">
    <source>
        <dbReference type="ARBA" id="ARBA00022737"/>
    </source>
</evidence>
<dbReference type="OrthoDB" id="185373at2759"/>
<protein>
    <recommendedName>
        <fullName evidence="5">Mitochondrial protein</fullName>
    </recommendedName>
</protein>
<sequence>MWRACRVAALHQLQSEAARTPVVRASLALQQLGGVNGYFTSIAGVDRDVLLNRSARDLREELGSSQIGKVAKALKGELANATAREDVTSDEIIDLFTAAQKTRAVSVMLDAFSFLEAKYPSHINFSVYGEVFRILQRKHNANRLIGIYEAAKPRFNAVPEMIYRFGIVGYLQNDDMEMAVKTWQEMTDAGHETINEITSRLMMAYARRGEVEKVEELYESVDPQIGYWHESCIDRVILSMGIIEQPAKSFEFYSNSSMKLSGGTLISLLSVCNNNNCKQQAADILANRKKFDLRLDARGYNRILMTLEFLERNDEIKEILDEMVEKNVRFDTRTNNIIERNAEFLKNSNFVADPSKSKAEGFTLSPRIREMLSEGNVSDAAALVDSVANPVEESQLPEDFEGEIPEGALLVSPSVARDAVQAYIRSNQHDKVASLVKGFSVVRGKYAYALGEVIGHYMKLRNKTGDEITYAASKAMLYQGVRIYRVENTLTLFRRFHDPDAALVLFDQVLASYWGKDGRNAPMTSSEDGDENEEESETESKPYYVNFNIGKAINLVLQTLAENGRMAEALDTLDKMESRDLQATQVNYVSILSSMRKHLRSSNKDSKTQKVEYDISNVQTVLKDLRNRGLKVNRAVVGYLCPAYVGADKQQRLELLEAFAEAQNDPIDSYILPHQCYETLLNFTAQEGHISEMKELYEEAIASLNERERLGVPRGWVTVVISKLAKDGSIEEAEQLMKQMPELCGGYTYRAAVSVLRGALEAQNPEIVDNVVALLEDRNFNVGLSESYELVHLARDKDLSLKALDILRLFEKGNLKEVAPAEDGKGNLEAAFFRRQRGDVHALRKVKTMYSVALKTCENGGQWKQALVLRDQMTTLLGQAAMDEITARLNASPRKHRESKEEPSNQE</sequence>
<name>A0A8T1WEN5_9STRA</name>
<gene>
    <name evidence="3" type="ORF">PHYPSEUDO_003062</name>
</gene>
<feature type="compositionally biased region" description="Acidic residues" evidence="2">
    <location>
        <begin position="527"/>
        <end position="537"/>
    </location>
</feature>
<evidence type="ECO:0000313" key="3">
    <source>
        <dbReference type="EMBL" id="KAG7391856.1"/>
    </source>
</evidence>
<dbReference type="PANTHER" id="PTHR47447:SF21">
    <property type="entry name" value="PENTACOTRIPEPTIDE-REPEAT REGION OF PRORP DOMAIN-CONTAINING PROTEIN"/>
    <property type="match status" value="1"/>
</dbReference>
<evidence type="ECO:0008006" key="5">
    <source>
        <dbReference type="Google" id="ProtNLM"/>
    </source>
</evidence>
<dbReference type="PANTHER" id="PTHR47447">
    <property type="entry name" value="OS03G0856100 PROTEIN"/>
    <property type="match status" value="1"/>
</dbReference>
<dbReference type="InterPro" id="IPR002885">
    <property type="entry name" value="PPR_rpt"/>
</dbReference>
<dbReference type="Proteomes" id="UP000694044">
    <property type="component" value="Unassembled WGS sequence"/>
</dbReference>
<dbReference type="AlphaFoldDB" id="A0A8T1WEN5"/>
<comment type="caution">
    <text evidence="3">The sequence shown here is derived from an EMBL/GenBank/DDBJ whole genome shotgun (WGS) entry which is preliminary data.</text>
</comment>
<accession>A0A8T1WEN5</accession>
<feature type="region of interest" description="Disordered" evidence="2">
    <location>
        <begin position="887"/>
        <end position="907"/>
    </location>
</feature>
<keyword evidence="1" id="KW-0677">Repeat</keyword>
<organism evidence="3 4">
    <name type="scientific">Phytophthora pseudosyringae</name>
    <dbReference type="NCBI Taxonomy" id="221518"/>
    <lineage>
        <taxon>Eukaryota</taxon>
        <taxon>Sar</taxon>
        <taxon>Stramenopiles</taxon>
        <taxon>Oomycota</taxon>
        <taxon>Peronosporomycetes</taxon>
        <taxon>Peronosporales</taxon>
        <taxon>Peronosporaceae</taxon>
        <taxon>Phytophthora</taxon>
    </lineage>
</organism>
<feature type="compositionally biased region" description="Basic and acidic residues" evidence="2">
    <location>
        <begin position="898"/>
        <end position="907"/>
    </location>
</feature>
<dbReference type="Pfam" id="PF01535">
    <property type="entry name" value="PPR"/>
    <property type="match status" value="4"/>
</dbReference>